<dbReference type="Pfam" id="PF08613">
    <property type="entry name" value="Cyclin"/>
    <property type="match status" value="1"/>
</dbReference>
<dbReference type="GO" id="GO:0005634">
    <property type="term" value="C:nucleus"/>
    <property type="evidence" value="ECO:0007669"/>
    <property type="project" value="TreeGrafter"/>
</dbReference>
<evidence type="ECO:0000313" key="2">
    <source>
        <dbReference type="EMBL" id="OLY85073.1"/>
    </source>
</evidence>
<feature type="compositionally biased region" description="Low complexity" evidence="1">
    <location>
        <begin position="80"/>
        <end position="90"/>
    </location>
</feature>
<dbReference type="GO" id="GO:0016538">
    <property type="term" value="F:cyclin-dependent protein serine/threonine kinase regulator activity"/>
    <property type="evidence" value="ECO:0007669"/>
    <property type="project" value="TreeGrafter"/>
</dbReference>
<feature type="compositionally biased region" description="Polar residues" evidence="1">
    <location>
        <begin position="102"/>
        <end position="115"/>
    </location>
</feature>
<dbReference type="Gene3D" id="1.10.472.10">
    <property type="entry name" value="Cyclin-like"/>
    <property type="match status" value="1"/>
</dbReference>
<evidence type="ECO:0000313" key="3">
    <source>
        <dbReference type="Proteomes" id="UP000187455"/>
    </source>
</evidence>
<dbReference type="EMBL" id="LSSL01000246">
    <property type="protein sequence ID" value="OLY85073.1"/>
    <property type="molecule type" value="Genomic_DNA"/>
</dbReference>
<evidence type="ECO:0000256" key="1">
    <source>
        <dbReference type="SAM" id="MobiDB-lite"/>
    </source>
</evidence>
<feature type="region of interest" description="Disordered" evidence="1">
    <location>
        <begin position="73"/>
        <end position="92"/>
    </location>
</feature>
<protein>
    <submittedName>
        <fullName evidence="2">PHO85 cyclin-7</fullName>
    </submittedName>
</protein>
<dbReference type="InterPro" id="IPR013922">
    <property type="entry name" value="Cyclin_PHO80-like"/>
</dbReference>
<dbReference type="OrthoDB" id="1060854at2759"/>
<gene>
    <name evidence="2" type="ORF">AYI68_g748</name>
</gene>
<organism evidence="2 3">
    <name type="scientific">Smittium mucronatum</name>
    <dbReference type="NCBI Taxonomy" id="133383"/>
    <lineage>
        <taxon>Eukaryota</taxon>
        <taxon>Fungi</taxon>
        <taxon>Fungi incertae sedis</taxon>
        <taxon>Zoopagomycota</taxon>
        <taxon>Kickxellomycotina</taxon>
        <taxon>Harpellomycetes</taxon>
        <taxon>Harpellales</taxon>
        <taxon>Legeriomycetaceae</taxon>
        <taxon>Smittium</taxon>
    </lineage>
</organism>
<proteinExistence type="predicted"/>
<dbReference type="PANTHER" id="PTHR15615:SF94">
    <property type="entry name" value="PHO85 CYCLIN-6-RELATED"/>
    <property type="match status" value="1"/>
</dbReference>
<dbReference type="PANTHER" id="PTHR15615">
    <property type="match status" value="1"/>
</dbReference>
<accession>A0A1R0H7H8</accession>
<dbReference type="Proteomes" id="UP000187455">
    <property type="component" value="Unassembled WGS sequence"/>
</dbReference>
<dbReference type="AlphaFoldDB" id="A0A1R0H7H8"/>
<comment type="caution">
    <text evidence="2">The sequence shown here is derived from an EMBL/GenBank/DDBJ whole genome shotgun (WGS) entry which is preliminary data.</text>
</comment>
<name>A0A1R0H7H8_9FUNG</name>
<reference evidence="2 3" key="1">
    <citation type="journal article" date="2016" name="Mol. Biol. Evol.">
        <title>Genome-Wide Survey of Gut Fungi (Harpellales) Reveals the First Horizontally Transferred Ubiquitin Gene from a Mosquito Host.</title>
        <authorList>
            <person name="Wang Y."/>
            <person name="White M.M."/>
            <person name="Kvist S."/>
            <person name="Moncalvo J.M."/>
        </authorList>
    </citation>
    <scope>NUCLEOTIDE SEQUENCE [LARGE SCALE GENOMIC DNA]</scope>
    <source>
        <strain evidence="2 3">ALG-7-W6</strain>
    </source>
</reference>
<dbReference type="GO" id="GO:0000307">
    <property type="term" value="C:cyclin-dependent protein kinase holoenzyme complex"/>
    <property type="evidence" value="ECO:0007669"/>
    <property type="project" value="TreeGrafter"/>
</dbReference>
<dbReference type="STRING" id="133383.A0A1R0H7H8"/>
<dbReference type="GO" id="GO:0019901">
    <property type="term" value="F:protein kinase binding"/>
    <property type="evidence" value="ECO:0007669"/>
    <property type="project" value="InterPro"/>
</dbReference>
<sequence length="267" mass="30722">MMEDTLEKNIERLAKYLEAQIKENSKLFNQDKVDIYSKLNKDTQEMSLFSSDSPADSQAFNPSQKNQAFINGRDSEHLSSSENNYSTSDSHPAVKEIEKSNFDSPNETNATNVSRPHSEDSHSLLSKRSKFYSREIPDIGITEYLKRIYKYCPFGNNEILSLIVYFERIRKKNLVSQKRLINSSIIDPPGSVEINAYSVHRLLISLVCITCKFQSDTFFTNTRYAKVGGVSVKEMNSLELCLLLLVDFNLYIDQQELLDAYEFIKKF</sequence>
<feature type="region of interest" description="Disordered" evidence="1">
    <location>
        <begin position="99"/>
        <end position="122"/>
    </location>
</feature>
<keyword evidence="3" id="KW-1185">Reference proteome</keyword>